<dbReference type="eggNOG" id="COG0631">
    <property type="taxonomic scope" value="Bacteria"/>
</dbReference>
<dbReference type="GO" id="GO:0046872">
    <property type="term" value="F:metal ion binding"/>
    <property type="evidence" value="ECO:0007669"/>
    <property type="project" value="UniProtKB-KW"/>
</dbReference>
<keyword evidence="4" id="KW-0378">Hydrolase</keyword>
<keyword evidence="5" id="KW-0904">Protein phosphatase</keyword>
<dbReference type="EMBL" id="AZGD01000090">
    <property type="protein sequence ID" value="KRM18861.1"/>
    <property type="molecule type" value="Genomic_DNA"/>
</dbReference>
<dbReference type="InterPro" id="IPR001932">
    <property type="entry name" value="PPM-type_phosphatase-like_dom"/>
</dbReference>
<evidence type="ECO:0000259" key="9">
    <source>
        <dbReference type="PROSITE" id="PS51746"/>
    </source>
</evidence>
<name>A0A0R1WN22_9LACO</name>
<dbReference type="OrthoDB" id="9801841at2"/>
<keyword evidence="6" id="KW-0464">Manganese</keyword>
<dbReference type="Gene3D" id="3.60.40.10">
    <property type="entry name" value="PPM-type phosphatase domain"/>
    <property type="match status" value="1"/>
</dbReference>
<dbReference type="Proteomes" id="UP000051054">
    <property type="component" value="Unassembled WGS sequence"/>
</dbReference>
<gene>
    <name evidence="10" type="ORF">FC40_GL000646</name>
</gene>
<dbReference type="PATRIC" id="fig|1423755.3.peg.700"/>
<keyword evidence="11" id="KW-1185">Reference proteome</keyword>
<proteinExistence type="predicted"/>
<evidence type="ECO:0000313" key="10">
    <source>
        <dbReference type="EMBL" id="KRM18861.1"/>
    </source>
</evidence>
<evidence type="ECO:0000256" key="4">
    <source>
        <dbReference type="ARBA" id="ARBA00022801"/>
    </source>
</evidence>
<comment type="caution">
    <text evidence="10">The sequence shown here is derived from an EMBL/GenBank/DDBJ whole genome shotgun (WGS) entry which is preliminary data.</text>
</comment>
<evidence type="ECO:0000256" key="8">
    <source>
        <dbReference type="ARBA" id="ARBA00048336"/>
    </source>
</evidence>
<dbReference type="AlphaFoldDB" id="A0A0R1WN22"/>
<dbReference type="EC" id="3.1.3.16" evidence="2"/>
<dbReference type="InterPro" id="IPR015655">
    <property type="entry name" value="PP2C"/>
</dbReference>
<dbReference type="PANTHER" id="PTHR47992">
    <property type="entry name" value="PROTEIN PHOSPHATASE"/>
    <property type="match status" value="1"/>
</dbReference>
<organism evidence="10 11">
    <name type="scientific">Ligilactobacillus hayakitensis DSM 18933 = JCM 14209</name>
    <dbReference type="NCBI Taxonomy" id="1423755"/>
    <lineage>
        <taxon>Bacteria</taxon>
        <taxon>Bacillati</taxon>
        <taxon>Bacillota</taxon>
        <taxon>Bacilli</taxon>
        <taxon>Lactobacillales</taxon>
        <taxon>Lactobacillaceae</taxon>
        <taxon>Ligilactobacillus</taxon>
    </lineage>
</organism>
<dbReference type="CDD" id="cd00143">
    <property type="entry name" value="PP2Cc"/>
    <property type="match status" value="1"/>
</dbReference>
<evidence type="ECO:0000256" key="7">
    <source>
        <dbReference type="ARBA" id="ARBA00047761"/>
    </source>
</evidence>
<dbReference type="SMART" id="SM00331">
    <property type="entry name" value="PP2C_SIG"/>
    <property type="match status" value="1"/>
</dbReference>
<keyword evidence="3" id="KW-0479">Metal-binding</keyword>
<dbReference type="InterPro" id="IPR036457">
    <property type="entry name" value="PPM-type-like_dom_sf"/>
</dbReference>
<dbReference type="GO" id="GO:0004722">
    <property type="term" value="F:protein serine/threonine phosphatase activity"/>
    <property type="evidence" value="ECO:0007669"/>
    <property type="project" value="UniProtKB-EC"/>
</dbReference>
<dbReference type="Pfam" id="PF13672">
    <property type="entry name" value="PP2C_2"/>
    <property type="match status" value="1"/>
</dbReference>
<reference evidence="10 11" key="1">
    <citation type="journal article" date="2015" name="Genome Announc.">
        <title>Expanding the biotechnology potential of lactobacilli through comparative genomics of 213 strains and associated genera.</title>
        <authorList>
            <person name="Sun Z."/>
            <person name="Harris H.M."/>
            <person name="McCann A."/>
            <person name="Guo C."/>
            <person name="Argimon S."/>
            <person name="Zhang W."/>
            <person name="Yang X."/>
            <person name="Jeffery I.B."/>
            <person name="Cooney J.C."/>
            <person name="Kagawa T.F."/>
            <person name="Liu W."/>
            <person name="Song Y."/>
            <person name="Salvetti E."/>
            <person name="Wrobel A."/>
            <person name="Rasinkangas P."/>
            <person name="Parkhill J."/>
            <person name="Rea M.C."/>
            <person name="O'Sullivan O."/>
            <person name="Ritari J."/>
            <person name="Douillard F.P."/>
            <person name="Paul Ross R."/>
            <person name="Yang R."/>
            <person name="Briner A.E."/>
            <person name="Felis G.E."/>
            <person name="de Vos W.M."/>
            <person name="Barrangou R."/>
            <person name="Klaenhammer T.R."/>
            <person name="Caufield P.W."/>
            <person name="Cui Y."/>
            <person name="Zhang H."/>
            <person name="O'Toole P.W."/>
        </authorList>
    </citation>
    <scope>NUCLEOTIDE SEQUENCE [LARGE SCALE GENOMIC DNA]</scope>
    <source>
        <strain evidence="10 11">DSM 18933</strain>
    </source>
</reference>
<dbReference type="RefSeq" id="WP_025021998.1">
    <property type="nucleotide sequence ID" value="NZ_AZGD01000090.1"/>
</dbReference>
<dbReference type="STRING" id="1423755.FC40_GL000646"/>
<evidence type="ECO:0000256" key="3">
    <source>
        <dbReference type="ARBA" id="ARBA00022723"/>
    </source>
</evidence>
<dbReference type="PROSITE" id="PS51746">
    <property type="entry name" value="PPM_2"/>
    <property type="match status" value="1"/>
</dbReference>
<evidence type="ECO:0000256" key="6">
    <source>
        <dbReference type="ARBA" id="ARBA00023211"/>
    </source>
</evidence>
<evidence type="ECO:0000256" key="1">
    <source>
        <dbReference type="ARBA" id="ARBA00001936"/>
    </source>
</evidence>
<comment type="catalytic activity">
    <reaction evidence="7">
        <text>O-phospho-L-seryl-[protein] + H2O = L-seryl-[protein] + phosphate</text>
        <dbReference type="Rhea" id="RHEA:20629"/>
        <dbReference type="Rhea" id="RHEA-COMP:9863"/>
        <dbReference type="Rhea" id="RHEA-COMP:11604"/>
        <dbReference type="ChEBI" id="CHEBI:15377"/>
        <dbReference type="ChEBI" id="CHEBI:29999"/>
        <dbReference type="ChEBI" id="CHEBI:43474"/>
        <dbReference type="ChEBI" id="CHEBI:83421"/>
        <dbReference type="EC" id="3.1.3.16"/>
    </reaction>
</comment>
<protein>
    <recommendedName>
        <fullName evidence="2">protein-serine/threonine phosphatase</fullName>
        <ecNumber evidence="2">3.1.3.16</ecNumber>
    </recommendedName>
</protein>
<comment type="catalytic activity">
    <reaction evidence="8">
        <text>O-phospho-L-threonyl-[protein] + H2O = L-threonyl-[protein] + phosphate</text>
        <dbReference type="Rhea" id="RHEA:47004"/>
        <dbReference type="Rhea" id="RHEA-COMP:11060"/>
        <dbReference type="Rhea" id="RHEA-COMP:11605"/>
        <dbReference type="ChEBI" id="CHEBI:15377"/>
        <dbReference type="ChEBI" id="CHEBI:30013"/>
        <dbReference type="ChEBI" id="CHEBI:43474"/>
        <dbReference type="ChEBI" id="CHEBI:61977"/>
        <dbReference type="EC" id="3.1.3.16"/>
    </reaction>
</comment>
<evidence type="ECO:0000256" key="2">
    <source>
        <dbReference type="ARBA" id="ARBA00013081"/>
    </source>
</evidence>
<evidence type="ECO:0000256" key="5">
    <source>
        <dbReference type="ARBA" id="ARBA00022912"/>
    </source>
</evidence>
<dbReference type="NCBIfam" id="NF033484">
    <property type="entry name" value="Stp1_PP2C_phos"/>
    <property type="match status" value="1"/>
</dbReference>
<dbReference type="SMART" id="SM00332">
    <property type="entry name" value="PP2Cc"/>
    <property type="match status" value="1"/>
</dbReference>
<dbReference type="FunFam" id="3.60.40.10:FF:000002">
    <property type="entry name" value="Serine/threonine phosphatase stp"/>
    <property type="match status" value="1"/>
</dbReference>
<feature type="domain" description="PPM-type phosphatase" evidence="9">
    <location>
        <begin position="2"/>
        <end position="241"/>
    </location>
</feature>
<evidence type="ECO:0000313" key="11">
    <source>
        <dbReference type="Proteomes" id="UP000051054"/>
    </source>
</evidence>
<dbReference type="SUPFAM" id="SSF81606">
    <property type="entry name" value="PP2C-like"/>
    <property type="match status" value="1"/>
</dbReference>
<comment type="cofactor">
    <cofactor evidence="1">
        <name>Mn(2+)</name>
        <dbReference type="ChEBI" id="CHEBI:29035"/>
    </cofactor>
</comment>
<accession>A0A0R1WN22</accession>
<sequence>MKIAYLSDIGRVRENNEDYIGAFQNKAGATMVLVADGVGGHNGGEVASEMAVSHLGYYFGETSFYSIDQASAWLNKQVEKENKIILENASKYSDLSGMGTTLVVAIIFSQGILVANIGDSRGYLYHLSQLEQITEDHSLVNELIKRGELSKEDAQVHPGRNVITRSLGISDTAELDEKVIPKLSGQMLLLCSDGLTNLVTDEQIAEILNVSETLEDKCQRLINAANDAGGNDNISVLLVSFDEEEI</sequence>